<accession>A0A8S5LYJ4</accession>
<name>A0A8S5LYJ4_9CAUD</name>
<reference evidence="1" key="1">
    <citation type="journal article" date="2021" name="Proc. Natl. Acad. Sci. U.S.A.">
        <title>A Catalog of Tens of Thousands of Viruses from Human Metagenomes Reveals Hidden Associations with Chronic Diseases.</title>
        <authorList>
            <person name="Tisza M.J."/>
            <person name="Buck C.B."/>
        </authorList>
    </citation>
    <scope>NUCLEOTIDE SEQUENCE</scope>
    <source>
        <strain evidence="1">CthqG28</strain>
    </source>
</reference>
<evidence type="ECO:0000313" key="1">
    <source>
        <dbReference type="EMBL" id="DAD75113.1"/>
    </source>
</evidence>
<organism evidence="1">
    <name type="scientific">Siphoviridae sp. cthqG28</name>
    <dbReference type="NCBI Taxonomy" id="2826427"/>
    <lineage>
        <taxon>Viruses</taxon>
        <taxon>Duplodnaviria</taxon>
        <taxon>Heunggongvirae</taxon>
        <taxon>Uroviricota</taxon>
        <taxon>Caudoviricetes</taxon>
    </lineage>
</organism>
<protein>
    <submittedName>
        <fullName evidence="1">Uncharacterized protein</fullName>
    </submittedName>
</protein>
<proteinExistence type="predicted"/>
<sequence length="40" mass="4480">MPIILISFFATLFAFTASSLYLLASVSWCIFMVCYNPGIK</sequence>
<dbReference type="EMBL" id="BK014774">
    <property type="protein sequence ID" value="DAD75113.1"/>
    <property type="molecule type" value="Genomic_DNA"/>
</dbReference>